<dbReference type="NCBIfam" id="TIGR02964">
    <property type="entry name" value="xanthine_xdhC"/>
    <property type="match status" value="1"/>
</dbReference>
<sequence length="317" mass="34370">MMWWDMARGWAEREPLAMVSVLACEGSAPRGPGTRMLVSAGSTWGTIGGGALEFRAIEQARRALDLAPGSWRVQDYPLGPLLGQCCGGRVRLLIEHLDFRGLAALQGMHEGALLVSHFSLERIDRHWIVDGQPTPLSARADKPEAGARILETVGQWRRPVYLFGAGHVGQAIARHMTGLPLRLCWFDTRPMFEMLDGVVIVAEDEIASCVAQAPPEAAFLILTHDHALDYRLTRAALQRTARGYVGLIGSATKRARFVSRLRDEGIDAATPGRLVCPIGIGGVTGKEPDVIAISVLAQLLQLSAQMAENKEKVSVLG</sequence>
<dbReference type="Proteomes" id="UP001187221">
    <property type="component" value="Unassembled WGS sequence"/>
</dbReference>
<gene>
    <name evidence="3" type="primary">xdhC</name>
    <name evidence="3" type="ORF">NUTIK01_04290</name>
</gene>
<protein>
    <submittedName>
        <fullName evidence="3">Xanthine dehydrogenase accessory protein XdhC</fullName>
    </submittedName>
</protein>
<dbReference type="EMBL" id="BTFW01000001">
    <property type="protein sequence ID" value="GMM59652.1"/>
    <property type="molecule type" value="Genomic_DNA"/>
</dbReference>
<proteinExistence type="predicted"/>
<evidence type="ECO:0000313" key="3">
    <source>
        <dbReference type="EMBL" id="GMM59652.1"/>
    </source>
</evidence>
<evidence type="ECO:0000259" key="1">
    <source>
        <dbReference type="Pfam" id="PF02625"/>
    </source>
</evidence>
<evidence type="ECO:0000313" key="4">
    <source>
        <dbReference type="Proteomes" id="UP001187221"/>
    </source>
</evidence>
<comment type="caution">
    <text evidence="3">The sequence shown here is derived from an EMBL/GenBank/DDBJ whole genome shotgun (WGS) entry which is preliminary data.</text>
</comment>
<feature type="domain" description="XdhC- CoxI" evidence="1">
    <location>
        <begin position="10"/>
        <end position="65"/>
    </location>
</feature>
<dbReference type="InterPro" id="IPR027051">
    <property type="entry name" value="XdhC_Rossmann_dom"/>
</dbReference>
<dbReference type="PANTHER" id="PTHR30388:SF6">
    <property type="entry name" value="XANTHINE DEHYDROGENASE SUBUNIT A-RELATED"/>
    <property type="match status" value="1"/>
</dbReference>
<dbReference type="Pfam" id="PF13478">
    <property type="entry name" value="XdhC_C"/>
    <property type="match status" value="1"/>
</dbReference>
<dbReference type="InterPro" id="IPR003777">
    <property type="entry name" value="XdhC_CoxI"/>
</dbReference>
<name>A0ABQ6P5M1_9SPHN</name>
<dbReference type="RefSeq" id="WP_317973503.1">
    <property type="nucleotide sequence ID" value="NZ_BTFW01000001.1"/>
</dbReference>
<dbReference type="Gene3D" id="3.40.50.720">
    <property type="entry name" value="NAD(P)-binding Rossmann-like Domain"/>
    <property type="match status" value="1"/>
</dbReference>
<accession>A0ABQ6P5M1</accession>
<dbReference type="InterPro" id="IPR052698">
    <property type="entry name" value="MoCofactor_Util/Proc"/>
</dbReference>
<keyword evidence="4" id="KW-1185">Reference proteome</keyword>
<dbReference type="InterPro" id="IPR014308">
    <property type="entry name" value="Xanthine_DH_XdhC"/>
</dbReference>
<dbReference type="Pfam" id="PF02625">
    <property type="entry name" value="XdhC_CoxI"/>
    <property type="match status" value="1"/>
</dbReference>
<dbReference type="PANTHER" id="PTHR30388">
    <property type="entry name" value="ALDEHYDE OXIDOREDUCTASE MOLYBDENUM COFACTOR ASSEMBLY PROTEIN"/>
    <property type="match status" value="1"/>
</dbReference>
<organism evidence="3 4">
    <name type="scientific">Novosphingobium pituita</name>
    <dbReference type="NCBI Taxonomy" id="3056842"/>
    <lineage>
        <taxon>Bacteria</taxon>
        <taxon>Pseudomonadati</taxon>
        <taxon>Pseudomonadota</taxon>
        <taxon>Alphaproteobacteria</taxon>
        <taxon>Sphingomonadales</taxon>
        <taxon>Sphingomonadaceae</taxon>
        <taxon>Novosphingobium</taxon>
    </lineage>
</organism>
<reference evidence="3 4" key="1">
    <citation type="submission" date="2023-06" db="EMBL/GenBank/DDBJ databases">
        <title>Draft genome sequence of Novosphingobium sp. strain IK01.</title>
        <authorList>
            <person name="Hatamoto M."/>
            <person name="Ikarashi T."/>
            <person name="Yamaguchi T."/>
        </authorList>
    </citation>
    <scope>NUCLEOTIDE SEQUENCE [LARGE SCALE GENOMIC DNA]</scope>
    <source>
        <strain evidence="3 4">IK01</strain>
    </source>
</reference>
<evidence type="ECO:0000259" key="2">
    <source>
        <dbReference type="Pfam" id="PF13478"/>
    </source>
</evidence>
<feature type="domain" description="XdhC Rossmann" evidence="2">
    <location>
        <begin position="160"/>
        <end position="299"/>
    </location>
</feature>